<dbReference type="Proteomes" id="UP000019102">
    <property type="component" value="Unassembled WGS sequence"/>
</dbReference>
<comment type="caution">
    <text evidence="1">The sequence shown here is derived from an EMBL/GenBank/DDBJ whole genome shotgun (WGS) entry which is preliminary data.</text>
</comment>
<protein>
    <submittedName>
        <fullName evidence="1">Uncharacterized protein</fullName>
    </submittedName>
</protein>
<dbReference type="STRING" id="1298598.JCM21714_197"/>
<dbReference type="AlphaFoldDB" id="W4VDG1"/>
<dbReference type="EMBL" id="BAVS01000001">
    <property type="protein sequence ID" value="GAE91252.1"/>
    <property type="molecule type" value="Genomic_DNA"/>
</dbReference>
<dbReference type="RefSeq" id="WP_235182529.1">
    <property type="nucleotide sequence ID" value="NZ_BAVS01000001.1"/>
</dbReference>
<accession>W4VDG1</accession>
<name>W4VDG1_9BACI</name>
<sequence length="63" mass="7271">MKDSFQILLKKEQAAFDKVLKEYLQQLNMPAYLKEAVLYSINAGGEKTASAFNEVDVCRTWRK</sequence>
<organism evidence="1 2">
    <name type="scientific">Gracilibacillus boraciitolerans JCM 21714</name>
    <dbReference type="NCBI Taxonomy" id="1298598"/>
    <lineage>
        <taxon>Bacteria</taxon>
        <taxon>Bacillati</taxon>
        <taxon>Bacillota</taxon>
        <taxon>Bacilli</taxon>
        <taxon>Bacillales</taxon>
        <taxon>Bacillaceae</taxon>
        <taxon>Gracilibacillus</taxon>
    </lineage>
</organism>
<keyword evidence="2" id="KW-1185">Reference proteome</keyword>
<reference evidence="1 2" key="1">
    <citation type="journal article" date="2014" name="Genome Announc.">
        <title>Draft Genome Sequence of the Boron-Tolerant and Moderately Halotolerant Bacterium Gracilibacillus boraciitolerans JCM 21714T.</title>
        <authorList>
            <person name="Ahmed I."/>
            <person name="Oshima K."/>
            <person name="Suda W."/>
            <person name="Kitamura K."/>
            <person name="Iida T."/>
            <person name="Ohmori Y."/>
            <person name="Fujiwara T."/>
            <person name="Hattori M."/>
            <person name="Ohkuma M."/>
        </authorList>
    </citation>
    <scope>NUCLEOTIDE SEQUENCE [LARGE SCALE GENOMIC DNA]</scope>
    <source>
        <strain evidence="1 2">JCM 21714</strain>
    </source>
</reference>
<evidence type="ECO:0000313" key="1">
    <source>
        <dbReference type="EMBL" id="GAE91252.1"/>
    </source>
</evidence>
<proteinExistence type="predicted"/>
<gene>
    <name evidence="1" type="ORF">JCM21714_197</name>
</gene>
<evidence type="ECO:0000313" key="2">
    <source>
        <dbReference type="Proteomes" id="UP000019102"/>
    </source>
</evidence>